<evidence type="ECO:0000313" key="6">
    <source>
        <dbReference type="Proteomes" id="UP001500166"/>
    </source>
</evidence>
<proteinExistence type="predicted"/>
<dbReference type="InterPro" id="IPR001845">
    <property type="entry name" value="HTH_ArsR_DNA-bd_dom"/>
</dbReference>
<dbReference type="InterPro" id="IPR011991">
    <property type="entry name" value="ArsR-like_HTH"/>
</dbReference>
<dbReference type="InterPro" id="IPR051081">
    <property type="entry name" value="HTH_MetalResp_TranReg"/>
</dbReference>
<keyword evidence="1" id="KW-0805">Transcription regulation</keyword>
<feature type="domain" description="HTH arsR-type" evidence="4">
    <location>
        <begin position="33"/>
        <end position="125"/>
    </location>
</feature>
<gene>
    <name evidence="5" type="ORF">GCM10009824_02580</name>
</gene>
<dbReference type="CDD" id="cd00090">
    <property type="entry name" value="HTH_ARSR"/>
    <property type="match status" value="1"/>
</dbReference>
<dbReference type="NCBIfam" id="NF033788">
    <property type="entry name" value="HTH_metalloreg"/>
    <property type="match status" value="1"/>
</dbReference>
<dbReference type="PRINTS" id="PR00778">
    <property type="entry name" value="HTHARSR"/>
</dbReference>
<dbReference type="RefSeq" id="WP_344223260.1">
    <property type="nucleotide sequence ID" value="NZ_BAAAQA010000002.1"/>
</dbReference>
<evidence type="ECO:0000259" key="4">
    <source>
        <dbReference type="PROSITE" id="PS50987"/>
    </source>
</evidence>
<name>A0ABN2XED1_9MICC</name>
<dbReference type="Gene3D" id="1.10.10.10">
    <property type="entry name" value="Winged helix-like DNA-binding domain superfamily/Winged helix DNA-binding domain"/>
    <property type="match status" value="1"/>
</dbReference>
<keyword evidence="3" id="KW-0804">Transcription</keyword>
<evidence type="ECO:0000256" key="1">
    <source>
        <dbReference type="ARBA" id="ARBA00023015"/>
    </source>
</evidence>
<keyword evidence="2" id="KW-0238">DNA-binding</keyword>
<dbReference type="PROSITE" id="PS50987">
    <property type="entry name" value="HTH_ARSR_2"/>
    <property type="match status" value="1"/>
</dbReference>
<dbReference type="Proteomes" id="UP001500166">
    <property type="component" value="Unassembled WGS sequence"/>
</dbReference>
<comment type="caution">
    <text evidence="5">The sequence shown here is derived from an EMBL/GenBank/DDBJ whole genome shotgun (WGS) entry which is preliminary data.</text>
</comment>
<dbReference type="EMBL" id="BAAAQA010000002">
    <property type="protein sequence ID" value="GAA2108966.1"/>
    <property type="molecule type" value="Genomic_DNA"/>
</dbReference>
<dbReference type="PANTHER" id="PTHR33154">
    <property type="entry name" value="TRANSCRIPTIONAL REGULATOR, ARSR FAMILY"/>
    <property type="match status" value="1"/>
</dbReference>
<dbReference type="SMART" id="SM00418">
    <property type="entry name" value="HTH_ARSR"/>
    <property type="match status" value="1"/>
</dbReference>
<keyword evidence="6" id="KW-1185">Reference proteome</keyword>
<evidence type="ECO:0000256" key="3">
    <source>
        <dbReference type="ARBA" id="ARBA00023163"/>
    </source>
</evidence>
<sequence length="125" mass="13362">MTATPESLNATSSACCAPATDTGECCSLSQGVISAEDAQRIARVLKALADPMRLRLLSHLAAQGCDSVCSCDFTEELGISQPTVSHHMKKLVDAGLITREQRGKWAHYSVVPEAFAEICALLDLR</sequence>
<dbReference type="SUPFAM" id="SSF46785">
    <property type="entry name" value="Winged helix' DNA-binding domain"/>
    <property type="match status" value="1"/>
</dbReference>
<evidence type="ECO:0000313" key="5">
    <source>
        <dbReference type="EMBL" id="GAA2108966.1"/>
    </source>
</evidence>
<accession>A0ABN2XED1</accession>
<protein>
    <submittedName>
        <fullName evidence="5">Metalloregulator ArsR/SmtB family transcription factor</fullName>
    </submittedName>
</protein>
<dbReference type="InterPro" id="IPR036388">
    <property type="entry name" value="WH-like_DNA-bd_sf"/>
</dbReference>
<dbReference type="PANTHER" id="PTHR33154:SF18">
    <property type="entry name" value="ARSENICAL RESISTANCE OPERON REPRESSOR"/>
    <property type="match status" value="1"/>
</dbReference>
<dbReference type="InterPro" id="IPR036390">
    <property type="entry name" value="WH_DNA-bd_sf"/>
</dbReference>
<dbReference type="Pfam" id="PF01022">
    <property type="entry name" value="HTH_5"/>
    <property type="match status" value="1"/>
</dbReference>
<reference evidence="5 6" key="1">
    <citation type="journal article" date="2019" name="Int. J. Syst. Evol. Microbiol.">
        <title>The Global Catalogue of Microorganisms (GCM) 10K type strain sequencing project: providing services to taxonomists for standard genome sequencing and annotation.</title>
        <authorList>
            <consortium name="The Broad Institute Genomics Platform"/>
            <consortium name="The Broad Institute Genome Sequencing Center for Infectious Disease"/>
            <person name="Wu L."/>
            <person name="Ma J."/>
        </authorList>
    </citation>
    <scope>NUCLEOTIDE SEQUENCE [LARGE SCALE GENOMIC DNA]</scope>
    <source>
        <strain evidence="5 6">JCM 15914</strain>
    </source>
</reference>
<organism evidence="5 6">
    <name type="scientific">Kocuria atrinae</name>
    <dbReference type="NCBI Taxonomy" id="592377"/>
    <lineage>
        <taxon>Bacteria</taxon>
        <taxon>Bacillati</taxon>
        <taxon>Actinomycetota</taxon>
        <taxon>Actinomycetes</taxon>
        <taxon>Micrococcales</taxon>
        <taxon>Micrococcaceae</taxon>
        <taxon>Kocuria</taxon>
    </lineage>
</organism>
<evidence type="ECO:0000256" key="2">
    <source>
        <dbReference type="ARBA" id="ARBA00023125"/>
    </source>
</evidence>